<dbReference type="AlphaFoldDB" id="A0A8J7WI34"/>
<evidence type="ECO:0000313" key="2">
    <source>
        <dbReference type="Proteomes" id="UP000677913"/>
    </source>
</evidence>
<protein>
    <submittedName>
        <fullName evidence="1">Uncharacterized protein</fullName>
    </submittedName>
</protein>
<reference evidence="1" key="1">
    <citation type="submission" date="2021-04" db="EMBL/GenBank/DDBJ databases">
        <title>Genome based classification of Actinospica acidithermotolerans sp. nov., an actinobacterium isolated from an Indonesian hot spring.</title>
        <authorList>
            <person name="Kusuma A.B."/>
            <person name="Putra K.E."/>
            <person name="Nafisah S."/>
            <person name="Loh J."/>
            <person name="Nouioui I."/>
            <person name="Goodfellow M."/>
        </authorList>
    </citation>
    <scope>NUCLEOTIDE SEQUENCE</scope>
    <source>
        <strain evidence="1">DSM 45618</strain>
    </source>
</reference>
<sequence length="202" mass="21501">MPRGVIQEAYDSSLRVIRALFASGGTVPFSAPEACGQYDLHSAPSAVELIEAASGLNGAAGLSTWSDTVETGTCELYVCDLHLVKPRLPGRRDQRMLDPLGGHYISQAIEAEAWHFLPGARQGALTTGNFGCSTGEYLMVGNVSGDERSSSLTDAHVAILRMLIELAAYEGTDRVRQAAADDARFALSHAERHSPEAWGALG</sequence>
<comment type="caution">
    <text evidence="1">The sequence shown here is derived from an EMBL/GenBank/DDBJ whole genome shotgun (WGS) entry which is preliminary data.</text>
</comment>
<dbReference type="RefSeq" id="WP_211465390.1">
    <property type="nucleotide sequence ID" value="NZ_JAGSXH010000013.1"/>
</dbReference>
<name>A0A8J7WI34_9ACTN</name>
<evidence type="ECO:0000313" key="1">
    <source>
        <dbReference type="EMBL" id="MBS2962576.1"/>
    </source>
</evidence>
<dbReference type="EMBL" id="JAGSXH010000013">
    <property type="protein sequence ID" value="MBS2962576.1"/>
    <property type="molecule type" value="Genomic_DNA"/>
</dbReference>
<accession>A0A8J7WI34</accession>
<proteinExistence type="predicted"/>
<organism evidence="1 2">
    <name type="scientific">Actinocrinis puniceicyclus</name>
    <dbReference type="NCBI Taxonomy" id="977794"/>
    <lineage>
        <taxon>Bacteria</taxon>
        <taxon>Bacillati</taxon>
        <taxon>Actinomycetota</taxon>
        <taxon>Actinomycetes</taxon>
        <taxon>Catenulisporales</taxon>
        <taxon>Actinospicaceae</taxon>
        <taxon>Actinocrinis</taxon>
    </lineage>
</organism>
<keyword evidence="2" id="KW-1185">Reference proteome</keyword>
<dbReference type="Proteomes" id="UP000677913">
    <property type="component" value="Unassembled WGS sequence"/>
</dbReference>
<gene>
    <name evidence="1" type="ORF">KGA66_05925</name>
</gene>